<feature type="chain" id="PRO_5018522134" evidence="1">
    <location>
        <begin position="38"/>
        <end position="732"/>
    </location>
</feature>
<dbReference type="Proteomes" id="UP000276128">
    <property type="component" value="Unassembled WGS sequence"/>
</dbReference>
<dbReference type="OrthoDB" id="9794671at2"/>
<protein>
    <submittedName>
        <fullName evidence="4">SpoIID/LytB domain-containing protein</fullName>
    </submittedName>
</protein>
<dbReference type="GO" id="GO:0030288">
    <property type="term" value="C:outer membrane-bounded periplasmic space"/>
    <property type="evidence" value="ECO:0007669"/>
    <property type="project" value="TreeGrafter"/>
</dbReference>
<organism evidence="4 5">
    <name type="scientific">Paenibacillus whitsoniae</name>
    <dbReference type="NCBI Taxonomy" id="2496558"/>
    <lineage>
        <taxon>Bacteria</taxon>
        <taxon>Bacillati</taxon>
        <taxon>Bacillota</taxon>
        <taxon>Bacilli</taxon>
        <taxon>Bacillales</taxon>
        <taxon>Paenibacillaceae</taxon>
        <taxon>Paenibacillus</taxon>
    </lineage>
</organism>
<proteinExistence type="predicted"/>
<keyword evidence="5" id="KW-1185">Reference proteome</keyword>
<feature type="domain" description="SPOR" evidence="2">
    <location>
        <begin position="107"/>
        <end position="166"/>
    </location>
</feature>
<dbReference type="PANTHER" id="PTHR30032:SF4">
    <property type="entry name" value="AMIDASE ENHANCER"/>
    <property type="match status" value="1"/>
</dbReference>
<dbReference type="InterPro" id="IPR013486">
    <property type="entry name" value="SpoIID/LytB"/>
</dbReference>
<evidence type="ECO:0000259" key="2">
    <source>
        <dbReference type="Pfam" id="PF05036"/>
    </source>
</evidence>
<accession>A0A3S0BJY8</accession>
<dbReference type="InterPro" id="IPR007730">
    <property type="entry name" value="SPOR-like_dom"/>
</dbReference>
<dbReference type="EMBL" id="RXHU01000054">
    <property type="protein sequence ID" value="RTE08260.1"/>
    <property type="molecule type" value="Genomic_DNA"/>
</dbReference>
<gene>
    <name evidence="4" type="ORF">EJQ19_17685</name>
</gene>
<dbReference type="Pfam" id="PF05036">
    <property type="entry name" value="SPOR"/>
    <property type="match status" value="1"/>
</dbReference>
<dbReference type="InterPro" id="IPR051922">
    <property type="entry name" value="Bact_Sporulation_Assoc"/>
</dbReference>
<feature type="signal peptide" evidence="1">
    <location>
        <begin position="1"/>
        <end position="37"/>
    </location>
</feature>
<name>A0A3S0BJY8_9BACL</name>
<evidence type="ECO:0000313" key="5">
    <source>
        <dbReference type="Proteomes" id="UP000276128"/>
    </source>
</evidence>
<dbReference type="PANTHER" id="PTHR30032">
    <property type="entry name" value="N-ACETYLMURAMOYL-L-ALANINE AMIDASE-RELATED"/>
    <property type="match status" value="1"/>
</dbReference>
<sequence length="732" mass="75130">MKWNGIKLAGGAKSVPLLTAAALALGISGVFSPSAGAATADDVRVALVINSSKYKKIEPVVTLTSSGGFQISVGSGDKAPLPWKSEAAGTIRVSLDGYSALMLETADFAAAKALYTKLAALPEDSFVLARTKLGKPSFQVYYGSVATQAAAEAAAAAAMKDAGVAALLKSAQPQFTGPLHLAAGTYASEAAAQAQAAVYTGAGVDADAVLVQDAAGKAAFQVWVGGEATAAALETVKQAALKAVPNIPLQAVGAAAAPYLIQRADVSGASSAAAAVPHYVASAGAQKTLVTAGTQTITVKERENRSYRGGMEISSYQGRLALVNELPMDQYLYSVVGSELNSEWPLEALKAQAVAARTFALKQANKYEIAQVTDTTLDQAYYGTAKEFAAGRQAVDATTHEVLKDRSGLISPVFSSNAGGKTADPSEVWGNPAAYLQSVASPDEGAEKGKAVWYRIRLTSGVEGYVHSMYLKDSGTKDSKGAPIYTSTEQDVNVRSAPYVDNSGNPAIAQLALKEKVVVIGQAKESNAFSWIRGPFTPEDIKRMLAAGGVTVNGTVTSLQVTKRGPSGRATELAVNGTPVKVAYPDAFRSLLGGLPSTLFEIEQPGSYTGGTGTTTSSAVTLATSAGQVTSASASADLYVLSAGQQAPTAQKATSLTALTAAGASQLSSTGSTIAPPPASTGAAGLTFTFRGNGFGHGLGMSQWGAKGFAEQGYDYKKILQTYYTGVNITKE</sequence>
<evidence type="ECO:0000256" key="1">
    <source>
        <dbReference type="SAM" id="SignalP"/>
    </source>
</evidence>
<reference evidence="4 5" key="1">
    <citation type="submission" date="2018-12" db="EMBL/GenBank/DDBJ databases">
        <title>Bacillus ochoae sp. nov., Paenibacillus whitsoniae sp. nov., Paenibacillus spiritus sp. nov. Isolated from the Mars Exploration Rover during spacecraft assembly.</title>
        <authorList>
            <person name="Seuylemezian A."/>
            <person name="Vaishampayan P."/>
        </authorList>
    </citation>
    <scope>NUCLEOTIDE SEQUENCE [LARGE SCALE GENOMIC DNA]</scope>
    <source>
        <strain evidence="4 5">MER 54</strain>
    </source>
</reference>
<dbReference type="NCBIfam" id="TIGR02669">
    <property type="entry name" value="SpoIID_LytB"/>
    <property type="match status" value="1"/>
</dbReference>
<evidence type="ECO:0000313" key="4">
    <source>
        <dbReference type="EMBL" id="RTE08260.1"/>
    </source>
</evidence>
<dbReference type="RefSeq" id="WP_126142561.1">
    <property type="nucleotide sequence ID" value="NZ_RXHU01000054.1"/>
</dbReference>
<keyword evidence="1" id="KW-0732">Signal</keyword>
<evidence type="ECO:0000259" key="3">
    <source>
        <dbReference type="Pfam" id="PF08486"/>
    </source>
</evidence>
<dbReference type="AlphaFoldDB" id="A0A3S0BJY8"/>
<dbReference type="InterPro" id="IPR013693">
    <property type="entry name" value="SpoIID/LytB_N"/>
</dbReference>
<feature type="domain" description="Sporulation stage II protein D amidase enhancer LytB N-terminal" evidence="3">
    <location>
        <begin position="316"/>
        <end position="403"/>
    </location>
</feature>
<dbReference type="GO" id="GO:0042834">
    <property type="term" value="F:peptidoglycan binding"/>
    <property type="evidence" value="ECO:0007669"/>
    <property type="project" value="InterPro"/>
</dbReference>
<dbReference type="GO" id="GO:0030435">
    <property type="term" value="P:sporulation resulting in formation of a cellular spore"/>
    <property type="evidence" value="ECO:0007669"/>
    <property type="project" value="InterPro"/>
</dbReference>
<dbReference type="Pfam" id="PF08486">
    <property type="entry name" value="SpoIID"/>
    <property type="match status" value="1"/>
</dbReference>
<comment type="caution">
    <text evidence="4">The sequence shown here is derived from an EMBL/GenBank/DDBJ whole genome shotgun (WGS) entry which is preliminary data.</text>
</comment>